<name>W0I8X2_9EURY</name>
<evidence type="ECO:0000313" key="2">
    <source>
        <dbReference type="EMBL" id="AHF80883.1"/>
    </source>
</evidence>
<sequence>MNELIVNFLIWALIVVSLTSIWLYLSKKFGDEEKKKALIPAVIVILTMGYIMGWAVSKENLATAFATLIVGALIIQLYYSSLRRKGYVLEDERTLRIEEISARRTLQVFIITLAFIVIYLSVAQQRNPALRDAFILAEVLLAAVMLLHMAFRAYYSRVM</sequence>
<dbReference type="RefSeq" id="WP_042681710.1">
    <property type="nucleotide sequence ID" value="NZ_CP006965.1"/>
</dbReference>
<gene>
    <name evidence="2" type="ORF">TES1_1505</name>
</gene>
<dbReference type="InterPro" id="IPR019235">
    <property type="entry name" value="DUF2178_TM"/>
</dbReference>
<keyword evidence="1" id="KW-1133">Transmembrane helix</keyword>
<evidence type="ECO:0008006" key="4">
    <source>
        <dbReference type="Google" id="ProtNLM"/>
    </source>
</evidence>
<protein>
    <recommendedName>
        <fullName evidence="4">DUF2178 domain-containing protein</fullName>
    </recommendedName>
</protein>
<feature type="transmembrane region" description="Helical" evidence="1">
    <location>
        <begin position="105"/>
        <end position="122"/>
    </location>
</feature>
<proteinExistence type="predicted"/>
<dbReference type="Proteomes" id="UP000019027">
    <property type="component" value="Chromosome"/>
</dbReference>
<dbReference type="Pfam" id="PF09946">
    <property type="entry name" value="DUF2178"/>
    <property type="match status" value="1"/>
</dbReference>
<keyword evidence="3" id="KW-1185">Reference proteome</keyword>
<accession>W0I8X2</accession>
<feature type="transmembrane region" description="Helical" evidence="1">
    <location>
        <begin position="134"/>
        <end position="155"/>
    </location>
</feature>
<dbReference type="STRING" id="582419.TES1_1505"/>
<feature type="transmembrane region" description="Helical" evidence="1">
    <location>
        <begin position="37"/>
        <end position="55"/>
    </location>
</feature>
<evidence type="ECO:0000256" key="1">
    <source>
        <dbReference type="SAM" id="Phobius"/>
    </source>
</evidence>
<keyword evidence="1" id="KW-0812">Transmembrane</keyword>
<dbReference type="OrthoDB" id="101256at2157"/>
<feature type="transmembrane region" description="Helical" evidence="1">
    <location>
        <begin position="61"/>
        <end position="79"/>
    </location>
</feature>
<dbReference type="HOGENOM" id="CLU_145189_0_0_2"/>
<keyword evidence="1" id="KW-0472">Membrane</keyword>
<organism evidence="2 3">
    <name type="scientific">Thermococcus paralvinellae</name>
    <dbReference type="NCBI Taxonomy" id="582419"/>
    <lineage>
        <taxon>Archaea</taxon>
        <taxon>Methanobacteriati</taxon>
        <taxon>Methanobacteriota</taxon>
        <taxon>Thermococci</taxon>
        <taxon>Thermococcales</taxon>
        <taxon>Thermococcaceae</taxon>
        <taxon>Thermococcus</taxon>
    </lineage>
</organism>
<dbReference type="EMBL" id="CP006965">
    <property type="protein sequence ID" value="AHF80883.1"/>
    <property type="molecule type" value="Genomic_DNA"/>
</dbReference>
<evidence type="ECO:0000313" key="3">
    <source>
        <dbReference type="Proteomes" id="UP000019027"/>
    </source>
</evidence>
<feature type="transmembrane region" description="Helical" evidence="1">
    <location>
        <begin position="6"/>
        <end position="25"/>
    </location>
</feature>
<dbReference type="KEGG" id="ths:TES1_1505"/>
<reference evidence="2 3" key="1">
    <citation type="journal article" date="2014" name="Int. J. Syst. Evol. Microbiol.">
        <title>Thermococcus paralvinellae sp. nov. and Thermococcus cleftensis sp. nov. of hyperthermophilic heterotrophs from deep-sea hydrothermal vents.</title>
        <authorList>
            <person name="Hensley S.A."/>
            <person name="Jung J.H."/>
            <person name="Park C.S."/>
            <person name="Holden J.F."/>
        </authorList>
    </citation>
    <scope>NUCLEOTIDE SEQUENCE [LARGE SCALE GENOMIC DNA]</scope>
    <source>
        <strain evidence="2 3">ES1</strain>
    </source>
</reference>
<dbReference type="AlphaFoldDB" id="W0I8X2"/>
<dbReference type="GeneID" id="24906771"/>